<dbReference type="InterPro" id="IPR001296">
    <property type="entry name" value="Glyco_trans_1"/>
</dbReference>
<proteinExistence type="predicted"/>
<dbReference type="EMBL" id="WKKH01000006">
    <property type="protein sequence ID" value="MRX75631.1"/>
    <property type="molecule type" value="Genomic_DNA"/>
</dbReference>
<dbReference type="SUPFAM" id="SSF53756">
    <property type="entry name" value="UDP-Glycosyltransferase/glycogen phosphorylase"/>
    <property type="match status" value="2"/>
</dbReference>
<evidence type="ECO:0000259" key="2">
    <source>
        <dbReference type="Pfam" id="PF00534"/>
    </source>
</evidence>
<dbReference type="PANTHER" id="PTHR45947">
    <property type="entry name" value="SULFOQUINOVOSYL TRANSFERASE SQD2"/>
    <property type="match status" value="1"/>
</dbReference>
<feature type="compositionally biased region" description="Polar residues" evidence="1">
    <location>
        <begin position="238"/>
        <end position="253"/>
    </location>
</feature>
<comment type="caution">
    <text evidence="3">The sequence shown here is derived from an EMBL/GenBank/DDBJ whole genome shotgun (WGS) entry which is preliminary data.</text>
</comment>
<accession>A0A7K0FW27</accession>
<feature type="domain" description="Glycosyl transferase family 1" evidence="2">
    <location>
        <begin position="262"/>
        <end position="402"/>
    </location>
</feature>
<feature type="region of interest" description="Disordered" evidence="1">
    <location>
        <begin position="238"/>
        <end position="276"/>
    </location>
</feature>
<dbReference type="RefSeq" id="WP_154279789.1">
    <property type="nucleotide sequence ID" value="NZ_JBHUJQ010000001.1"/>
</dbReference>
<dbReference type="PANTHER" id="PTHR45947:SF3">
    <property type="entry name" value="SULFOQUINOVOSYL TRANSFERASE SQD2"/>
    <property type="match status" value="1"/>
</dbReference>
<dbReference type="Pfam" id="PF00534">
    <property type="entry name" value="Glycos_transf_1"/>
    <property type="match status" value="1"/>
</dbReference>
<gene>
    <name evidence="3" type="ORF">GJU39_05970</name>
</gene>
<dbReference type="OrthoDB" id="9790710at2"/>
<dbReference type="AlphaFoldDB" id="A0A7K0FW27"/>
<sequence length="424" mass="48087">MKSLAIIVTHPIQYYIPVYQQLAKTCRLKVFYTWGEQGAASKYDPDFQKTISWDIPLLDGYLYEFVKNSAKNPGSHHYKGIVNPDLINLLKAFQPDAILIYGWAYQSHLAVMRYFKSKIPIWFRGDSTLLDGTSTMRKMLRKVFLTWVYKHVDIAFLAGTANHEYFKAYGLKKNQLVFAPHAVDNNRFATDRSSEALKLRQNLGISVSDTLILFAGKLEEKKDPLLLLQAFVEIDQQSPQNEQRSTKNLQQTTKNEKRLTNNDQPKTTNDQPKTSNTHLLFVGNGALEETLKAQTLQHKKQNVHFLDFQNQSQMPVIYQACNLFCLPSRGPGETWGLAVNEAMAAGKAIFVSNRVGCAGDLISGGLNGEVFNAGDLVDLKNKLQKLLLDPAHLHQMGEESKEIIEHWTFEHQVETFAKTLNEGH</sequence>
<name>A0A7K0FW27_9SPHI</name>
<dbReference type="InterPro" id="IPR050194">
    <property type="entry name" value="Glycosyltransferase_grp1"/>
</dbReference>
<feature type="compositionally biased region" description="Polar residues" evidence="1">
    <location>
        <begin position="261"/>
        <end position="276"/>
    </location>
</feature>
<dbReference type="GO" id="GO:0016757">
    <property type="term" value="F:glycosyltransferase activity"/>
    <property type="evidence" value="ECO:0007669"/>
    <property type="project" value="InterPro"/>
</dbReference>
<dbReference type="Gene3D" id="3.40.50.2000">
    <property type="entry name" value="Glycogen Phosphorylase B"/>
    <property type="match status" value="3"/>
</dbReference>
<dbReference type="CDD" id="cd03801">
    <property type="entry name" value="GT4_PimA-like"/>
    <property type="match status" value="1"/>
</dbReference>
<organism evidence="3 4">
    <name type="scientific">Pedobacter petrophilus</name>
    <dbReference type="NCBI Taxonomy" id="1908241"/>
    <lineage>
        <taxon>Bacteria</taxon>
        <taxon>Pseudomonadati</taxon>
        <taxon>Bacteroidota</taxon>
        <taxon>Sphingobacteriia</taxon>
        <taxon>Sphingobacteriales</taxon>
        <taxon>Sphingobacteriaceae</taxon>
        <taxon>Pedobacter</taxon>
    </lineage>
</organism>
<dbReference type="Proteomes" id="UP000487757">
    <property type="component" value="Unassembled WGS sequence"/>
</dbReference>
<evidence type="ECO:0000256" key="1">
    <source>
        <dbReference type="SAM" id="MobiDB-lite"/>
    </source>
</evidence>
<keyword evidence="3" id="KW-0808">Transferase</keyword>
<keyword evidence="4" id="KW-1185">Reference proteome</keyword>
<reference evidence="3 4" key="1">
    <citation type="submission" date="2019-11" db="EMBL/GenBank/DDBJ databases">
        <title>Pedobacter petrophilus genome.</title>
        <authorList>
            <person name="Feldbauer M.J."/>
            <person name="Newman J.D."/>
        </authorList>
    </citation>
    <scope>NUCLEOTIDE SEQUENCE [LARGE SCALE GENOMIC DNA]</scope>
    <source>
        <strain evidence="3 4">LMG 29686</strain>
    </source>
</reference>
<protein>
    <submittedName>
        <fullName evidence="3">Glycosyltransferase</fullName>
    </submittedName>
</protein>
<evidence type="ECO:0000313" key="3">
    <source>
        <dbReference type="EMBL" id="MRX75631.1"/>
    </source>
</evidence>
<evidence type="ECO:0000313" key="4">
    <source>
        <dbReference type="Proteomes" id="UP000487757"/>
    </source>
</evidence>